<feature type="domain" description="ATPase PglY 5th" evidence="2">
    <location>
        <begin position="854"/>
        <end position="952"/>
    </location>
</feature>
<evidence type="ECO:0000313" key="4">
    <source>
        <dbReference type="EMBL" id="MDC3988483.1"/>
    </source>
</evidence>
<dbReference type="Pfam" id="PF26381">
    <property type="entry name" value="BREX_PglY_5th"/>
    <property type="match status" value="1"/>
</dbReference>
<feature type="compositionally biased region" description="Pro residues" evidence="1">
    <location>
        <begin position="1182"/>
        <end position="1194"/>
    </location>
</feature>
<sequence length="1264" mass="139964">MPPTPLRRYFQLPDDVKTVDFVHQIDRAATAERIQRTLVDYQVTPSIARNLDRALDNVRRGIEDRRSVFTWIHGSFGCGKSHFMNVLSLLVADEKAVYALHPELEAQRKQFSPGVIGKKLFRLHVQCISRQARTLEEIVLGAAVEELARLHPDAPAPALFEVQKLFASAKRLLEDLGDEKFFAAFPSNKSGGDDWGELGGWDRARFEAAMELPGSAEARALAGELAKTPWLEGMAAGADLVKLGPGLQILAEHLARLGYEGVILFLDELVLWLSTFQDPKKLALETPKVSTLVEHGDYPPALPFLTFAARQRDLSEMVGKLTVGRDEVIFRDQLSFWKDRFETISLEDKDLPRIIEKRVLRSAGPEAKAEIDRAFEAYKRAFSSDFRQLNGNQGDVDDFRRVYPFSPALVEVMVALSATLQRDRTALRELTNLLVRYLPDFELGKVVPVGDLFDVVAHGQASDLPAIQKLYEQARRIYENDLLPHIRKKNKTASPEKCQLLREEFDARLGCSGCPEAVCRTQTRIAKTVLLQGLVPNTPVLKNLTAQSLVYLNSGTLKSKVPNQEPAMAANLVRELSGVTPAVHVEGAANPAVRCILDVIDVRRILDYCRDLDNEQRRRIRVRQILFERMGVKLEDQTGSRVIEWRGRKWRIGFVYDNIRLVNEHAFQPAEGEDLRVLVDYPFDEVGHSPRHDEERLRDFLDGLSGQDAERGLPTVVWLPAFIDEDTRQVLADLCILDGLLPLQDKDLAARVPWISLDELGRVRGTLEQQQAHKRAQIENALASAYGVTHTFDAHLAPGLAPEHRAYLLRHETRLSVPADGLFEQSLEAIVKQALEARAPRHPVFTKVPTRARIEGVLDLVGRLLDTPERRARFDRAQIDDLRAIAAAEHLSVVRVIEEEATYAGGILDAMAKNLAQNKGTLSVGAVRAAIDPEGLMDLAREVEDFLVLAYAKAAAKPLRLMAHGHVVEGLIGKLANDLALVPVELPGQETWQAALRAAELLGVTLGKALTPQRVDDLAAKARKAAAEIETSRVAEALVFLEEWQRLAGCKEPVESTPRGATLGAIRDLVTAVLSAGDESARVVEALGRLPWDAARTTAITHMTGSRRIEALLETLRNESLKAPIAGGQNLSVDPARRSDVAAAMDKVLMALVQNENVVALRPALEQEGARITRLLFAAPPVQPQPPQPPPQMFNPPRNETAPVASLPSRRGVGGEDRPTTIDAPVLLKTPADADQLLLVLRERLSAGKRLRVTIEIVDGDETP</sequence>
<evidence type="ECO:0000259" key="3">
    <source>
        <dbReference type="Pfam" id="PF26382"/>
    </source>
</evidence>
<feature type="domain" description="ATPase PglY C-terminal" evidence="3">
    <location>
        <begin position="997"/>
        <end position="1180"/>
    </location>
</feature>
<accession>A0A9X3XG52</accession>
<organism evidence="4 5">
    <name type="scientific">Polyangium jinanense</name>
    <dbReference type="NCBI Taxonomy" id="2829994"/>
    <lineage>
        <taxon>Bacteria</taxon>
        <taxon>Pseudomonadati</taxon>
        <taxon>Myxococcota</taxon>
        <taxon>Polyangia</taxon>
        <taxon>Polyangiales</taxon>
        <taxon>Polyangiaceae</taxon>
        <taxon>Polyangium</taxon>
    </lineage>
</organism>
<name>A0A9X3XG52_9BACT</name>
<dbReference type="AlphaFoldDB" id="A0A9X3XG52"/>
<evidence type="ECO:0000256" key="1">
    <source>
        <dbReference type="SAM" id="MobiDB-lite"/>
    </source>
</evidence>
<evidence type="ECO:0000313" key="5">
    <source>
        <dbReference type="Proteomes" id="UP001151081"/>
    </source>
</evidence>
<comment type="caution">
    <text evidence="4">The sequence shown here is derived from an EMBL/GenBank/DDBJ whole genome shotgun (WGS) entry which is preliminary data.</text>
</comment>
<evidence type="ECO:0000259" key="2">
    <source>
        <dbReference type="Pfam" id="PF26381"/>
    </source>
</evidence>
<feature type="region of interest" description="Disordered" evidence="1">
    <location>
        <begin position="1182"/>
        <end position="1221"/>
    </location>
</feature>
<gene>
    <name evidence="4" type="ORF">KEG57_48905</name>
</gene>
<dbReference type="RefSeq" id="WP_272459823.1">
    <property type="nucleotide sequence ID" value="NZ_JAGTJJ010000074.1"/>
</dbReference>
<evidence type="ECO:0008006" key="6">
    <source>
        <dbReference type="Google" id="ProtNLM"/>
    </source>
</evidence>
<dbReference type="EMBL" id="JAGTJJ010000074">
    <property type="protein sequence ID" value="MDC3988483.1"/>
    <property type="molecule type" value="Genomic_DNA"/>
</dbReference>
<proteinExistence type="predicted"/>
<dbReference type="Proteomes" id="UP001151081">
    <property type="component" value="Unassembled WGS sequence"/>
</dbReference>
<dbReference type="InterPro" id="IPR058748">
    <property type="entry name" value="PglY_5th"/>
</dbReference>
<keyword evidence="5" id="KW-1185">Reference proteome</keyword>
<dbReference type="InterPro" id="IPR058747">
    <property type="entry name" value="PglY_C"/>
</dbReference>
<reference evidence="4 5" key="1">
    <citation type="submission" date="2021-04" db="EMBL/GenBank/DDBJ databases">
        <title>Genome analysis of Polyangium sp.</title>
        <authorList>
            <person name="Li Y."/>
            <person name="Wang J."/>
        </authorList>
    </citation>
    <scope>NUCLEOTIDE SEQUENCE [LARGE SCALE GENOMIC DNA]</scope>
    <source>
        <strain evidence="4 5">SDU14</strain>
    </source>
</reference>
<dbReference type="Pfam" id="PF26382">
    <property type="entry name" value="BREX_PglY_6th"/>
    <property type="match status" value="1"/>
</dbReference>
<protein>
    <recommendedName>
        <fullName evidence="6">BREX system P-loop protein BrxC</fullName>
    </recommendedName>
</protein>